<dbReference type="Proteomes" id="UP000492821">
    <property type="component" value="Unassembled WGS sequence"/>
</dbReference>
<feature type="region of interest" description="Disordered" evidence="1">
    <location>
        <begin position="433"/>
        <end position="454"/>
    </location>
</feature>
<keyword evidence="2" id="KW-0472">Membrane</keyword>
<protein>
    <submittedName>
        <fullName evidence="4">RNA polymerase II-associated factor 1 homolog</fullName>
    </submittedName>
</protein>
<accession>A0A7E4UZS1</accession>
<evidence type="ECO:0000313" key="3">
    <source>
        <dbReference type="Proteomes" id="UP000492821"/>
    </source>
</evidence>
<feature type="transmembrane region" description="Helical" evidence="2">
    <location>
        <begin position="596"/>
        <end position="618"/>
    </location>
</feature>
<reference evidence="4" key="2">
    <citation type="submission" date="2020-10" db="UniProtKB">
        <authorList>
            <consortium name="WormBaseParasite"/>
        </authorList>
    </citation>
    <scope>IDENTIFICATION</scope>
</reference>
<organism evidence="3 4">
    <name type="scientific">Panagrellus redivivus</name>
    <name type="common">Microworm</name>
    <dbReference type="NCBI Taxonomy" id="6233"/>
    <lineage>
        <taxon>Eukaryota</taxon>
        <taxon>Metazoa</taxon>
        <taxon>Ecdysozoa</taxon>
        <taxon>Nematoda</taxon>
        <taxon>Chromadorea</taxon>
        <taxon>Rhabditida</taxon>
        <taxon>Tylenchina</taxon>
        <taxon>Panagrolaimomorpha</taxon>
        <taxon>Panagrolaimoidea</taxon>
        <taxon>Panagrolaimidae</taxon>
        <taxon>Panagrellus</taxon>
    </lineage>
</organism>
<feature type="compositionally biased region" description="Polar residues" evidence="1">
    <location>
        <begin position="442"/>
        <end position="454"/>
    </location>
</feature>
<feature type="region of interest" description="Disordered" evidence="1">
    <location>
        <begin position="269"/>
        <end position="308"/>
    </location>
</feature>
<evidence type="ECO:0000256" key="1">
    <source>
        <dbReference type="SAM" id="MobiDB-lite"/>
    </source>
</evidence>
<dbReference type="Gene3D" id="3.40.50.300">
    <property type="entry name" value="P-loop containing nucleotide triphosphate hydrolases"/>
    <property type="match status" value="1"/>
</dbReference>
<dbReference type="InterPro" id="IPR027417">
    <property type="entry name" value="P-loop_NTPase"/>
</dbReference>
<reference evidence="3" key="1">
    <citation type="journal article" date="2013" name="Genetics">
        <title>The draft genome and transcriptome of Panagrellus redivivus are shaped by the harsh demands of a free-living lifestyle.</title>
        <authorList>
            <person name="Srinivasan J."/>
            <person name="Dillman A.R."/>
            <person name="Macchietto M.G."/>
            <person name="Heikkinen L."/>
            <person name="Lakso M."/>
            <person name="Fracchia K.M."/>
            <person name="Antoshechkin I."/>
            <person name="Mortazavi A."/>
            <person name="Wong G."/>
            <person name="Sternberg P.W."/>
        </authorList>
    </citation>
    <scope>NUCLEOTIDE SEQUENCE [LARGE SCALE GENOMIC DNA]</scope>
    <source>
        <strain evidence="3">MT8872</strain>
    </source>
</reference>
<dbReference type="SUPFAM" id="SSF52540">
    <property type="entry name" value="P-loop containing nucleoside triphosphate hydrolases"/>
    <property type="match status" value="1"/>
</dbReference>
<name>A0A7E4UZS1_PANRE</name>
<feature type="compositionally biased region" description="Polar residues" evidence="1">
    <location>
        <begin position="296"/>
        <end position="308"/>
    </location>
</feature>
<dbReference type="WBParaSite" id="Pan_g14476.t1">
    <property type="protein sequence ID" value="Pan_g14476.t1"/>
    <property type="gene ID" value="Pan_g14476"/>
</dbReference>
<sequence length="620" mass="68855">MSTSSDPEEPPKPSKLPQVSKFAGESISPDNVRTVLVGSENPLLGNNYFRTQEQCTILLVGLNGAPKSQLIDALCNVFYGIDYKTPFRAIIANAQFDSSTPCKTITKYVFAGTRFSFQPVLIDIPDVGDGTENLTSVCSLISDFLKNGEISAINAVVFAIPDNFDDISESIGSEIQQILSILPTGLADDLIALFISVKIDFEIKITEDLFREIGIFGKQAYSLNLNSLYIAPSEDSGLAEKQEHHFDDFVLKLTLFMLHVNRLTPKRINVGADNGRSASETSIHSEDTNTLRKPSESSQKSDSAAESTSDSVVTVIQRKVDVPFTRPTSLASLTDYTYFPSTGWIPKPKLGYIPGSIDKFDLETGAMSPLQRDFNHHSVYLSPIINKSASTRIVIDDDMMPRVVTPICGNAANLTRFSSFKATSEATTISETPSHSRVDFSRNGSGRSTASEWTYVPSSGQTTFTSKKFNGFETLKPPPKPPRTVDPEFQDDEICPAGTLPRVTEEHCMYDDGPVYMKIQTRGFYPKRVPVPMKQGWGDTTLRSQRPPQRTRLRVEATRLYGASPLLRRKRRRRVSFWQIPISSVREIFVASNPCLFYCLAPIFLILTILLIVLLVVFMM</sequence>
<feature type="compositionally biased region" description="Basic and acidic residues" evidence="1">
    <location>
        <begin position="283"/>
        <end position="295"/>
    </location>
</feature>
<keyword evidence="2" id="KW-0812">Transmembrane</keyword>
<evidence type="ECO:0000256" key="2">
    <source>
        <dbReference type="SAM" id="Phobius"/>
    </source>
</evidence>
<proteinExistence type="predicted"/>
<feature type="region of interest" description="Disordered" evidence="1">
    <location>
        <begin position="1"/>
        <end position="20"/>
    </location>
</feature>
<feature type="region of interest" description="Disordered" evidence="1">
    <location>
        <begin position="469"/>
        <end position="491"/>
    </location>
</feature>
<keyword evidence="2" id="KW-1133">Transmembrane helix</keyword>
<keyword evidence="3" id="KW-1185">Reference proteome</keyword>
<evidence type="ECO:0000313" key="4">
    <source>
        <dbReference type="WBParaSite" id="Pan_g14476.t1"/>
    </source>
</evidence>
<dbReference type="AlphaFoldDB" id="A0A7E4UZS1"/>